<dbReference type="PANTHER" id="PTHR23192:SF35">
    <property type="entry name" value="OLFACTOMEDIN-LIKE DOMAIN-CONTAINING PROTEIN"/>
    <property type="match status" value="1"/>
</dbReference>
<organism evidence="5 6">
    <name type="scientific">Parastrongyloides trichosuri</name>
    <name type="common">Possum-specific nematode worm</name>
    <dbReference type="NCBI Taxonomy" id="131310"/>
    <lineage>
        <taxon>Eukaryota</taxon>
        <taxon>Metazoa</taxon>
        <taxon>Ecdysozoa</taxon>
        <taxon>Nematoda</taxon>
        <taxon>Chromadorea</taxon>
        <taxon>Rhabditida</taxon>
        <taxon>Tylenchina</taxon>
        <taxon>Panagrolaimomorpha</taxon>
        <taxon>Strongyloidoidea</taxon>
        <taxon>Strongyloididae</taxon>
        <taxon>Parastrongyloides</taxon>
    </lineage>
</organism>
<accession>A0A0N4ZWR8</accession>
<dbReference type="GO" id="GO:0005615">
    <property type="term" value="C:extracellular space"/>
    <property type="evidence" value="ECO:0007669"/>
    <property type="project" value="TreeGrafter"/>
</dbReference>
<proteinExistence type="predicted"/>
<dbReference type="WBParaSite" id="PTRK_0001313400.1">
    <property type="protein sequence ID" value="PTRK_0001313400.1"/>
    <property type="gene ID" value="PTRK_0001313400"/>
</dbReference>
<dbReference type="GO" id="GO:0007165">
    <property type="term" value="P:signal transduction"/>
    <property type="evidence" value="ECO:0007669"/>
    <property type="project" value="TreeGrafter"/>
</dbReference>
<dbReference type="InterPro" id="IPR003112">
    <property type="entry name" value="Olfac-like_dom"/>
</dbReference>
<comment type="caution">
    <text evidence="3">Lacks conserved residue(s) required for the propagation of feature annotation.</text>
</comment>
<feature type="domain" description="Olfactomedin-like" evidence="4">
    <location>
        <begin position="71"/>
        <end position="320"/>
    </location>
</feature>
<dbReference type="AlphaFoldDB" id="A0A0N4ZWR8"/>
<dbReference type="SMART" id="SM00284">
    <property type="entry name" value="OLF"/>
    <property type="match status" value="1"/>
</dbReference>
<dbReference type="Pfam" id="PF02191">
    <property type="entry name" value="OLF"/>
    <property type="match status" value="1"/>
</dbReference>
<dbReference type="PROSITE" id="PS51132">
    <property type="entry name" value="OLF"/>
    <property type="match status" value="1"/>
</dbReference>
<comment type="subcellular location">
    <subcellularLocation>
        <location evidence="1">Secreted</location>
    </subcellularLocation>
</comment>
<evidence type="ECO:0000256" key="2">
    <source>
        <dbReference type="ARBA" id="ARBA00022525"/>
    </source>
</evidence>
<dbReference type="InterPro" id="IPR050605">
    <property type="entry name" value="Olfactomedin-like_domain"/>
</dbReference>
<evidence type="ECO:0000313" key="6">
    <source>
        <dbReference type="WBParaSite" id="PTRK_0001313400.1"/>
    </source>
</evidence>
<dbReference type="STRING" id="131310.A0A0N4ZWR8"/>
<dbReference type="PANTHER" id="PTHR23192">
    <property type="entry name" value="OLFACTOMEDIN-RELATED"/>
    <property type="match status" value="1"/>
</dbReference>
<evidence type="ECO:0000259" key="4">
    <source>
        <dbReference type="PROSITE" id="PS51132"/>
    </source>
</evidence>
<evidence type="ECO:0000313" key="5">
    <source>
        <dbReference type="Proteomes" id="UP000038045"/>
    </source>
</evidence>
<name>A0A0N4ZWR8_PARTI</name>
<dbReference type="Proteomes" id="UP000038045">
    <property type="component" value="Unplaced"/>
</dbReference>
<reference evidence="6" key="1">
    <citation type="submission" date="2017-02" db="UniProtKB">
        <authorList>
            <consortium name="WormBaseParasite"/>
        </authorList>
    </citation>
    <scope>IDENTIFICATION</scope>
</reference>
<keyword evidence="5" id="KW-1185">Reference proteome</keyword>
<keyword evidence="2" id="KW-0964">Secreted</keyword>
<protein>
    <submittedName>
        <fullName evidence="6">Olfactomedin-like domain-containing protein</fullName>
    </submittedName>
</protein>
<sequence>MIDQLCGERKLFNSNNDIGEKNLENIVVMTLDKGKQGPQYMSTDLTVNEEKSKVRTKEMIKDIEKFKKIRTCSRIVGIGLKTLHGDKRYYQSGIVKKGNSWYVTEFNTGYTVFEIEHHKGIVDFNNPKEIYTLSTPFIGNNHAISPTTDDFFYITDDGTYLTKFNLKSLTSGSIKKFPIIKDNINIYSQVNGTSAIHVDSGYAWLVYNKDQNNHLTISRIDKNNLEEIRRIKLNKFDRKISSSFISCGIFYGIECAGIQCRILPIYDLIHGKYVLRKDKFNVVGHWNSYGNIKSVSYDSVTHMLAILDDDKIYSIQLKVL</sequence>
<evidence type="ECO:0000256" key="1">
    <source>
        <dbReference type="ARBA" id="ARBA00004613"/>
    </source>
</evidence>
<evidence type="ECO:0000256" key="3">
    <source>
        <dbReference type="PROSITE-ProRule" id="PRU00446"/>
    </source>
</evidence>